<dbReference type="NCBIfam" id="TIGR02893">
    <property type="entry name" value="spore_yabQ"/>
    <property type="match status" value="1"/>
</dbReference>
<accession>A0A9D2U7E4</accession>
<evidence type="ECO:0000256" key="1">
    <source>
        <dbReference type="SAM" id="Phobius"/>
    </source>
</evidence>
<feature type="transmembrane region" description="Helical" evidence="1">
    <location>
        <begin position="72"/>
        <end position="92"/>
    </location>
</feature>
<dbReference type="Proteomes" id="UP000823909">
    <property type="component" value="Unassembled WGS sequence"/>
</dbReference>
<reference evidence="2" key="1">
    <citation type="journal article" date="2021" name="PeerJ">
        <title>Extensive microbial diversity within the chicken gut microbiome revealed by metagenomics and culture.</title>
        <authorList>
            <person name="Gilroy R."/>
            <person name="Ravi A."/>
            <person name="Getino M."/>
            <person name="Pursley I."/>
            <person name="Horton D.L."/>
            <person name="Alikhan N.F."/>
            <person name="Baker D."/>
            <person name="Gharbi K."/>
            <person name="Hall N."/>
            <person name="Watson M."/>
            <person name="Adriaenssens E.M."/>
            <person name="Foster-Nyarko E."/>
            <person name="Jarju S."/>
            <person name="Secka A."/>
            <person name="Antonio M."/>
            <person name="Oren A."/>
            <person name="Chaudhuri R.R."/>
            <person name="La Ragione R."/>
            <person name="Hildebrand F."/>
            <person name="Pallen M.J."/>
        </authorList>
    </citation>
    <scope>NUCLEOTIDE SEQUENCE</scope>
    <source>
        <strain evidence="2">ChiBcec15-3976</strain>
    </source>
</reference>
<protein>
    <submittedName>
        <fullName evidence="2">Spore cortex biosynthesis protein YabQ</fullName>
    </submittedName>
</protein>
<keyword evidence="1" id="KW-0472">Membrane</keyword>
<reference evidence="2" key="2">
    <citation type="submission" date="2021-04" db="EMBL/GenBank/DDBJ databases">
        <authorList>
            <person name="Gilroy R."/>
        </authorList>
    </citation>
    <scope>NUCLEOTIDE SEQUENCE</scope>
    <source>
        <strain evidence="2">ChiBcec15-3976</strain>
    </source>
</reference>
<dbReference type="InterPro" id="IPR019074">
    <property type="entry name" value="YabQ"/>
</dbReference>
<evidence type="ECO:0000313" key="2">
    <source>
        <dbReference type="EMBL" id="HJD42019.1"/>
    </source>
</evidence>
<feature type="transmembrane region" description="Helical" evidence="1">
    <location>
        <begin position="12"/>
        <end position="29"/>
    </location>
</feature>
<feature type="transmembrane region" description="Helical" evidence="1">
    <location>
        <begin position="41"/>
        <end position="60"/>
    </location>
</feature>
<evidence type="ECO:0000313" key="3">
    <source>
        <dbReference type="Proteomes" id="UP000823909"/>
    </source>
</evidence>
<organism evidence="2 3">
    <name type="scientific">Candidatus Mediterraneibacter quadrami</name>
    <dbReference type="NCBI Taxonomy" id="2838684"/>
    <lineage>
        <taxon>Bacteria</taxon>
        <taxon>Bacillati</taxon>
        <taxon>Bacillota</taxon>
        <taxon>Clostridia</taxon>
        <taxon>Lachnospirales</taxon>
        <taxon>Lachnospiraceae</taxon>
        <taxon>Mediterraneibacter</taxon>
    </lineage>
</organism>
<sequence>MISGIGKEAYIFLYAVVSGAVLLSAYHLLRCVRRLVPHSMAAVGLEDLLFWIGSSGWMFHRIYVVSQGRIRWFFIAGMLAGAALSGIILSLFGKICTKIKKKLEKSGKNR</sequence>
<keyword evidence="1" id="KW-1133">Transmembrane helix</keyword>
<dbReference type="EMBL" id="DWUU01000022">
    <property type="protein sequence ID" value="HJD42019.1"/>
    <property type="molecule type" value="Genomic_DNA"/>
</dbReference>
<dbReference type="AlphaFoldDB" id="A0A9D2U7E4"/>
<proteinExistence type="predicted"/>
<dbReference type="Pfam" id="PF09578">
    <property type="entry name" value="Spore_YabQ"/>
    <property type="match status" value="1"/>
</dbReference>
<name>A0A9D2U7E4_9FIRM</name>
<keyword evidence="1" id="KW-0812">Transmembrane</keyword>
<comment type="caution">
    <text evidence="2">The sequence shown here is derived from an EMBL/GenBank/DDBJ whole genome shotgun (WGS) entry which is preliminary data.</text>
</comment>
<gene>
    <name evidence="2" type="ORF">H9910_03275</name>
</gene>